<evidence type="ECO:0000313" key="2">
    <source>
        <dbReference type="EMBL" id="RXK87000.1"/>
    </source>
</evidence>
<evidence type="ECO:0000313" key="3">
    <source>
        <dbReference type="Proteomes" id="UP000290545"/>
    </source>
</evidence>
<dbReference type="Proteomes" id="UP000290545">
    <property type="component" value="Unassembled WGS sequence"/>
</dbReference>
<feature type="domain" description="HTH cro/C1-type" evidence="1">
    <location>
        <begin position="7"/>
        <end position="61"/>
    </location>
</feature>
<organism evidence="2 3">
    <name type="scientific">Filimonas effusa</name>
    <dbReference type="NCBI Taxonomy" id="2508721"/>
    <lineage>
        <taxon>Bacteria</taxon>
        <taxon>Pseudomonadati</taxon>
        <taxon>Bacteroidota</taxon>
        <taxon>Chitinophagia</taxon>
        <taxon>Chitinophagales</taxon>
        <taxon>Chitinophagaceae</taxon>
        <taxon>Filimonas</taxon>
    </lineage>
</organism>
<gene>
    <name evidence="2" type="ORF">ESB13_09520</name>
</gene>
<proteinExistence type="predicted"/>
<dbReference type="SMART" id="SM00530">
    <property type="entry name" value="HTH_XRE"/>
    <property type="match status" value="1"/>
</dbReference>
<dbReference type="SUPFAM" id="SSF47413">
    <property type="entry name" value="lambda repressor-like DNA-binding domains"/>
    <property type="match status" value="1"/>
</dbReference>
<protein>
    <submittedName>
        <fullName evidence="2">XRE family transcriptional regulator</fullName>
    </submittedName>
</protein>
<name>A0A4Q1DCB8_9BACT</name>
<dbReference type="PROSITE" id="PS50943">
    <property type="entry name" value="HTH_CROC1"/>
    <property type="match status" value="1"/>
</dbReference>
<dbReference type="OrthoDB" id="798409at2"/>
<evidence type="ECO:0000259" key="1">
    <source>
        <dbReference type="PROSITE" id="PS50943"/>
    </source>
</evidence>
<dbReference type="AlphaFoldDB" id="A0A4Q1DCB8"/>
<comment type="caution">
    <text evidence="2">The sequence shown here is derived from an EMBL/GenBank/DDBJ whole genome shotgun (WGS) entry which is preliminary data.</text>
</comment>
<sequence>MNIPLRLIFYREHFGWTQEKAAQALGISVESYNELENGRLKINGLIAQKLANLYNAPFEIFVIDTTSHYHQAEVIYTNCSFGGSLASGYINNNHTDRGIDEIMYLRKQETDGLKAQIEDLRQQNSALLQLNESLAKFAERQSEK</sequence>
<accession>A0A4Q1DCB8</accession>
<dbReference type="InterPro" id="IPR001387">
    <property type="entry name" value="Cro/C1-type_HTH"/>
</dbReference>
<dbReference type="RefSeq" id="WP_129002750.1">
    <property type="nucleotide sequence ID" value="NZ_SDHZ01000001.1"/>
</dbReference>
<dbReference type="EMBL" id="SDHZ01000001">
    <property type="protein sequence ID" value="RXK87000.1"/>
    <property type="molecule type" value="Genomic_DNA"/>
</dbReference>
<dbReference type="GO" id="GO:0003677">
    <property type="term" value="F:DNA binding"/>
    <property type="evidence" value="ECO:0007669"/>
    <property type="project" value="InterPro"/>
</dbReference>
<reference evidence="2 3" key="1">
    <citation type="submission" date="2019-01" db="EMBL/GenBank/DDBJ databases">
        <title>Filimonas sp. strain TTM-71.</title>
        <authorList>
            <person name="Chen W.-M."/>
        </authorList>
    </citation>
    <scope>NUCLEOTIDE SEQUENCE [LARGE SCALE GENOMIC DNA]</scope>
    <source>
        <strain evidence="2 3">TTM-71</strain>
    </source>
</reference>
<dbReference type="Pfam" id="PF01381">
    <property type="entry name" value="HTH_3"/>
    <property type="match status" value="1"/>
</dbReference>
<keyword evidence="3" id="KW-1185">Reference proteome</keyword>
<dbReference type="Gene3D" id="1.10.260.40">
    <property type="entry name" value="lambda repressor-like DNA-binding domains"/>
    <property type="match status" value="1"/>
</dbReference>
<dbReference type="InterPro" id="IPR010982">
    <property type="entry name" value="Lambda_DNA-bd_dom_sf"/>
</dbReference>
<dbReference type="CDD" id="cd00093">
    <property type="entry name" value="HTH_XRE"/>
    <property type="match status" value="1"/>
</dbReference>